<dbReference type="InterPro" id="IPR010997">
    <property type="entry name" value="HRDC-like_sf"/>
</dbReference>
<evidence type="ECO:0000313" key="3">
    <source>
        <dbReference type="Proteomes" id="UP000813462"/>
    </source>
</evidence>
<keyword evidence="1" id="KW-0812">Transmembrane</keyword>
<accession>A0A978VFZ8</accession>
<dbReference type="EMBL" id="JAEACU010000005">
    <property type="protein sequence ID" value="KAH7529287.1"/>
    <property type="molecule type" value="Genomic_DNA"/>
</dbReference>
<dbReference type="AlphaFoldDB" id="A0A978VFZ8"/>
<evidence type="ECO:0000256" key="1">
    <source>
        <dbReference type="SAM" id="Phobius"/>
    </source>
</evidence>
<sequence length="179" mass="20944">MKIQVHWKRCMKTSTGQCLSVSVNYKRIWTSTLMKLKILSISYIFMFLSDFLRAKRLMNYEVAILLEHRCDQLKHMSDKSLKQRLRSNMLDTSAASIIGTLVLSRYQLAEYKVHFHRSSPRKYRIISYGFYFETISLINTIHLSYFIKLYSLPCFGNLCPETVEEANAVVPSPKVNQMP</sequence>
<name>A0A978VFZ8_ZIZJJ</name>
<dbReference type="Proteomes" id="UP000813462">
    <property type="component" value="Unassembled WGS sequence"/>
</dbReference>
<dbReference type="SUPFAM" id="SSF47819">
    <property type="entry name" value="HRDC-like"/>
    <property type="match status" value="1"/>
</dbReference>
<dbReference type="Gene3D" id="1.20.1250.40">
    <property type="match status" value="1"/>
</dbReference>
<proteinExistence type="predicted"/>
<organism evidence="2 3">
    <name type="scientific">Ziziphus jujuba var. spinosa</name>
    <dbReference type="NCBI Taxonomy" id="714518"/>
    <lineage>
        <taxon>Eukaryota</taxon>
        <taxon>Viridiplantae</taxon>
        <taxon>Streptophyta</taxon>
        <taxon>Embryophyta</taxon>
        <taxon>Tracheophyta</taxon>
        <taxon>Spermatophyta</taxon>
        <taxon>Magnoliopsida</taxon>
        <taxon>eudicotyledons</taxon>
        <taxon>Gunneridae</taxon>
        <taxon>Pentapetalae</taxon>
        <taxon>rosids</taxon>
        <taxon>fabids</taxon>
        <taxon>Rosales</taxon>
        <taxon>Rhamnaceae</taxon>
        <taxon>Paliureae</taxon>
        <taxon>Ziziphus</taxon>
    </lineage>
</organism>
<gene>
    <name evidence="2" type="ORF">FEM48_Zijuj05G0168500</name>
</gene>
<protein>
    <submittedName>
        <fullName evidence="2">Uncharacterized protein</fullName>
    </submittedName>
</protein>
<dbReference type="InterPro" id="IPR038324">
    <property type="entry name" value="Rpb4/RPC9_sf"/>
</dbReference>
<evidence type="ECO:0000313" key="2">
    <source>
        <dbReference type="EMBL" id="KAH7529287.1"/>
    </source>
</evidence>
<keyword evidence="1" id="KW-1133">Transmembrane helix</keyword>
<keyword evidence="1" id="KW-0472">Membrane</keyword>
<dbReference type="GO" id="GO:0000166">
    <property type="term" value="F:nucleotide binding"/>
    <property type="evidence" value="ECO:0007669"/>
    <property type="project" value="InterPro"/>
</dbReference>
<reference evidence="2" key="1">
    <citation type="journal article" date="2021" name="Front. Plant Sci.">
        <title>Chromosome-Scale Genome Assembly for Chinese Sour Jujube and Insights Into Its Genome Evolution and Domestication Signature.</title>
        <authorList>
            <person name="Shen L.-Y."/>
            <person name="Luo H."/>
            <person name="Wang X.-L."/>
            <person name="Wang X.-M."/>
            <person name="Qiu X.-J."/>
            <person name="Liu H."/>
            <person name="Zhou S.-S."/>
            <person name="Jia K.-H."/>
            <person name="Nie S."/>
            <person name="Bao Y.-T."/>
            <person name="Zhang R.-G."/>
            <person name="Yun Q.-Z."/>
            <person name="Chai Y.-H."/>
            <person name="Lu J.-Y."/>
            <person name="Li Y."/>
            <person name="Zhao S.-W."/>
            <person name="Mao J.-F."/>
            <person name="Jia S.-G."/>
            <person name="Mao Y.-M."/>
        </authorList>
    </citation>
    <scope>NUCLEOTIDE SEQUENCE</scope>
    <source>
        <strain evidence="2">AT0</strain>
        <tissue evidence="2">Leaf</tissue>
    </source>
</reference>
<comment type="caution">
    <text evidence="2">The sequence shown here is derived from an EMBL/GenBank/DDBJ whole genome shotgun (WGS) entry which is preliminary data.</text>
</comment>
<feature type="transmembrane region" description="Helical" evidence="1">
    <location>
        <begin position="128"/>
        <end position="147"/>
    </location>
</feature>